<feature type="transmembrane region" description="Helical" evidence="8">
    <location>
        <begin position="121"/>
        <end position="141"/>
    </location>
</feature>
<evidence type="ECO:0000313" key="10">
    <source>
        <dbReference type="Proteomes" id="UP000238701"/>
    </source>
</evidence>
<gene>
    <name evidence="9" type="primary">sdhC</name>
    <name evidence="9" type="synonym">frdC</name>
    <name evidence="9" type="ORF">SBA1_180037</name>
</gene>
<dbReference type="GO" id="GO:0046872">
    <property type="term" value="F:metal ion binding"/>
    <property type="evidence" value="ECO:0007669"/>
    <property type="project" value="UniProtKB-KW"/>
</dbReference>
<evidence type="ECO:0000256" key="3">
    <source>
        <dbReference type="ARBA" id="ARBA00022692"/>
    </source>
</evidence>
<dbReference type="PANTHER" id="PTHR41910:SF1">
    <property type="entry name" value="SUCCINATE DEHYDROGENASE HYDROPHOBIC MEMBRANE ANCHOR SUBUNIT"/>
    <property type="match status" value="1"/>
</dbReference>
<keyword evidence="9" id="KW-0560">Oxidoreductase</keyword>
<evidence type="ECO:0000256" key="8">
    <source>
        <dbReference type="SAM" id="Phobius"/>
    </source>
</evidence>
<protein>
    <submittedName>
        <fullName evidence="9">Succinate dehydrogenase/fumarate reductase, cytochrome b556 subunit</fullName>
        <ecNumber evidence="9">1.3.5.1</ecNumber>
        <ecNumber evidence="9">1.3.5.4</ecNumber>
    </submittedName>
</protein>
<keyword evidence="5 8" id="KW-1133">Transmembrane helix</keyword>
<dbReference type="InterPro" id="IPR034804">
    <property type="entry name" value="SQR/QFR_C/D"/>
</dbReference>
<keyword evidence="3 8" id="KW-0812">Transmembrane</keyword>
<dbReference type="GO" id="GO:0016020">
    <property type="term" value="C:membrane"/>
    <property type="evidence" value="ECO:0007669"/>
    <property type="project" value="UniProtKB-SubCell"/>
</dbReference>
<dbReference type="InterPro" id="IPR039023">
    <property type="entry name" value="SdhC_prok"/>
</dbReference>
<dbReference type="SUPFAM" id="SSF81343">
    <property type="entry name" value="Fumarate reductase respiratory complex transmembrane subunits"/>
    <property type="match status" value="1"/>
</dbReference>
<dbReference type="EC" id="1.3.5.1" evidence="9"/>
<name>A0A2U3KCN9_9BACT</name>
<evidence type="ECO:0000256" key="1">
    <source>
        <dbReference type="ARBA" id="ARBA00004370"/>
    </source>
</evidence>
<dbReference type="EMBL" id="OMOD01000090">
    <property type="protein sequence ID" value="SPF37409.1"/>
    <property type="molecule type" value="Genomic_DNA"/>
</dbReference>
<keyword evidence="6" id="KW-0408">Iron</keyword>
<evidence type="ECO:0000256" key="5">
    <source>
        <dbReference type="ARBA" id="ARBA00022989"/>
    </source>
</evidence>
<dbReference type="Proteomes" id="UP000238701">
    <property type="component" value="Unassembled WGS sequence"/>
</dbReference>
<organism evidence="9 10">
    <name type="scientific">Candidatus Sulfotelmatobacter kueseliae</name>
    <dbReference type="NCBI Taxonomy" id="2042962"/>
    <lineage>
        <taxon>Bacteria</taxon>
        <taxon>Pseudomonadati</taxon>
        <taxon>Acidobacteriota</taxon>
        <taxon>Terriglobia</taxon>
        <taxon>Terriglobales</taxon>
        <taxon>Candidatus Korobacteraceae</taxon>
        <taxon>Candidatus Sulfotelmatobacter</taxon>
    </lineage>
</organism>
<evidence type="ECO:0000256" key="4">
    <source>
        <dbReference type="ARBA" id="ARBA00022723"/>
    </source>
</evidence>
<proteinExistence type="predicted"/>
<evidence type="ECO:0000256" key="2">
    <source>
        <dbReference type="ARBA" id="ARBA00022617"/>
    </source>
</evidence>
<dbReference type="GO" id="GO:0008177">
    <property type="term" value="F:succinate dehydrogenase (quinone) activity"/>
    <property type="evidence" value="ECO:0007669"/>
    <property type="project" value="UniProtKB-EC"/>
</dbReference>
<evidence type="ECO:0000256" key="7">
    <source>
        <dbReference type="ARBA" id="ARBA00023136"/>
    </source>
</evidence>
<keyword evidence="4" id="KW-0479">Metal-binding</keyword>
<evidence type="ECO:0000256" key="6">
    <source>
        <dbReference type="ARBA" id="ARBA00023004"/>
    </source>
</evidence>
<evidence type="ECO:0000313" key="9">
    <source>
        <dbReference type="EMBL" id="SPF37409.1"/>
    </source>
</evidence>
<comment type="subcellular location">
    <subcellularLocation>
        <location evidence="1">Membrane</location>
    </subcellularLocation>
</comment>
<keyword evidence="7 8" id="KW-0472">Membrane</keyword>
<dbReference type="EC" id="1.3.5.4" evidence="9"/>
<dbReference type="Gene3D" id="1.20.1300.10">
    <property type="entry name" value="Fumarate reductase/succinate dehydrogenase, transmembrane subunit"/>
    <property type="match status" value="1"/>
</dbReference>
<keyword evidence="2" id="KW-0349">Heme</keyword>
<sequence length="143" mass="16051">MAEIKRYDNRLGIWGWLGGGRWGIERYAYILHRVTGLGILFYFLLHIVVTSLRAKGIYLWAGSGFLHQPIFEFGEFLVFAAFAYHACNGIRLVLVELGFGVGKPVEPVYPYKTSLNVQRPLLVVMMILTLVLLAIGGYSALAE</sequence>
<reference evidence="10" key="1">
    <citation type="submission" date="2018-02" db="EMBL/GenBank/DDBJ databases">
        <authorList>
            <person name="Hausmann B."/>
        </authorList>
    </citation>
    <scope>NUCLEOTIDE SEQUENCE [LARGE SCALE GENOMIC DNA]</scope>
    <source>
        <strain evidence="10">Peat soil MAG SbA1</strain>
    </source>
</reference>
<dbReference type="Pfam" id="PF01127">
    <property type="entry name" value="Sdh_cyt"/>
    <property type="match status" value="1"/>
</dbReference>
<accession>A0A2U3KCN9</accession>
<feature type="transmembrane region" description="Helical" evidence="8">
    <location>
        <begin position="27"/>
        <end position="49"/>
    </location>
</feature>
<dbReference type="InterPro" id="IPR000701">
    <property type="entry name" value="SuccDH_FuR_B_TM-su"/>
</dbReference>
<dbReference type="AlphaFoldDB" id="A0A2U3KCN9"/>
<dbReference type="PANTHER" id="PTHR41910">
    <property type="entry name" value="SUCCINATE DEHYDROGENASE 2 MEMBRANE SUBUNIT SDHC"/>
    <property type="match status" value="1"/>
</dbReference>